<gene>
    <name evidence="2" type="ORF">MJA45_02740</name>
</gene>
<dbReference type="KEGG" id="paun:MJA45_02740"/>
<evidence type="ECO:0000313" key="2">
    <source>
        <dbReference type="EMBL" id="WNQ11995.1"/>
    </source>
</evidence>
<evidence type="ECO:0000313" key="3">
    <source>
        <dbReference type="Proteomes" id="UP001305702"/>
    </source>
</evidence>
<reference evidence="2 3" key="1">
    <citation type="submission" date="2022-02" db="EMBL/GenBank/DDBJ databases">
        <title>Paenibacillus sp. MBLB1776 Whole Genome Shotgun Sequencing.</title>
        <authorList>
            <person name="Hwang C.Y."/>
            <person name="Cho E.-S."/>
            <person name="Seo M.-J."/>
        </authorList>
    </citation>
    <scope>NUCLEOTIDE SEQUENCE [LARGE SCALE GENOMIC DNA]</scope>
    <source>
        <strain evidence="2 3">MBLB1776</strain>
    </source>
</reference>
<dbReference type="RefSeq" id="WP_315605772.1">
    <property type="nucleotide sequence ID" value="NZ_CP130318.1"/>
</dbReference>
<evidence type="ECO:0000259" key="1">
    <source>
        <dbReference type="Pfam" id="PF01869"/>
    </source>
</evidence>
<dbReference type="SUPFAM" id="SSF53067">
    <property type="entry name" value="Actin-like ATPase domain"/>
    <property type="match status" value="2"/>
</dbReference>
<dbReference type="CDD" id="cd24007">
    <property type="entry name" value="ASKHA_NBD_eukNAGK-like"/>
    <property type="match status" value="1"/>
</dbReference>
<proteinExistence type="predicted"/>
<dbReference type="InterPro" id="IPR052519">
    <property type="entry name" value="Euk-type_GlcNAc_Kinase"/>
</dbReference>
<dbReference type="InterPro" id="IPR043129">
    <property type="entry name" value="ATPase_NBD"/>
</dbReference>
<dbReference type="Pfam" id="PF01869">
    <property type="entry name" value="BcrAD_BadFG"/>
    <property type="match status" value="1"/>
</dbReference>
<dbReference type="InterPro" id="IPR002731">
    <property type="entry name" value="ATPase_BadF"/>
</dbReference>
<dbReference type="PANTHER" id="PTHR43190">
    <property type="entry name" value="N-ACETYL-D-GLUCOSAMINE KINASE"/>
    <property type="match status" value="1"/>
</dbReference>
<dbReference type="AlphaFoldDB" id="A0AA96RE32"/>
<dbReference type="Proteomes" id="UP001305702">
    <property type="component" value="Chromosome"/>
</dbReference>
<feature type="domain" description="ATPase BadF/BadG/BcrA/BcrD type" evidence="1">
    <location>
        <begin position="5"/>
        <end position="304"/>
    </location>
</feature>
<dbReference type="Gene3D" id="3.30.420.40">
    <property type="match status" value="2"/>
</dbReference>
<sequence length="314" mass="32881">MRYTIGIDGGGTKTELAAVTLEGEPIASLFGGASNAFSVGFDRAFAEVARLLERSWSETGLKPEGCVGLGVGLAGAGRDEDRLRWTQALQAKLAEHGLVKAVYVGNDAETALFGTAGKREGMVAISGTGSLVYGITPDGHQLRVGGWGHLLGDAGSGFTIGLRTLQAIVQSYDGMAAPTLMSGSVLASVGLTDPVQLKDYAYAPERTKQDFAAFARFCIEAAARGDAAAIGVLAAEASALAEQTSALIAKDSSFEEADLVLAGAIFANSELFRAAYADQLRKQWPKVRPTLMQRTAAYGAARIAAEEYRRNPAK</sequence>
<dbReference type="EMBL" id="CP130318">
    <property type="protein sequence ID" value="WNQ11995.1"/>
    <property type="molecule type" value="Genomic_DNA"/>
</dbReference>
<name>A0AA96RE32_9BACL</name>
<dbReference type="PANTHER" id="PTHR43190:SF3">
    <property type="entry name" value="N-ACETYL-D-GLUCOSAMINE KINASE"/>
    <property type="match status" value="1"/>
</dbReference>
<keyword evidence="3" id="KW-1185">Reference proteome</keyword>
<accession>A0AA96RE32</accession>
<protein>
    <submittedName>
        <fullName evidence="2">BadF/BadG/BcrA/BcrD ATPase family protein</fullName>
    </submittedName>
</protein>
<organism evidence="2 3">
    <name type="scientific">Paenibacillus aurantius</name>
    <dbReference type="NCBI Taxonomy" id="2918900"/>
    <lineage>
        <taxon>Bacteria</taxon>
        <taxon>Bacillati</taxon>
        <taxon>Bacillota</taxon>
        <taxon>Bacilli</taxon>
        <taxon>Bacillales</taxon>
        <taxon>Paenibacillaceae</taxon>
        <taxon>Paenibacillus</taxon>
    </lineage>
</organism>